<comment type="caution">
    <text evidence="1">The sequence shown here is derived from an EMBL/GenBank/DDBJ whole genome shotgun (WGS) entry which is preliminary data.</text>
</comment>
<keyword evidence="2" id="KW-1185">Reference proteome</keyword>
<feature type="non-terminal residue" evidence="1">
    <location>
        <position position="67"/>
    </location>
</feature>
<reference evidence="1 2" key="1">
    <citation type="submission" date="2020-04" db="EMBL/GenBank/DDBJ databases">
        <authorList>
            <person name="Liu S."/>
        </authorList>
    </citation>
    <scope>NUCLEOTIDE SEQUENCE [LARGE SCALE GENOMIC DNA]</scope>
    <source>
        <strain evidence="1 2">CGMCC 1.15091</strain>
    </source>
</reference>
<evidence type="ECO:0008006" key="3">
    <source>
        <dbReference type="Google" id="ProtNLM"/>
    </source>
</evidence>
<organism evidence="1 2">
    <name type="scientific">Arthrobacter deserti</name>
    <dbReference type="NCBI Taxonomy" id="1742687"/>
    <lineage>
        <taxon>Bacteria</taxon>
        <taxon>Bacillati</taxon>
        <taxon>Actinomycetota</taxon>
        <taxon>Actinomycetes</taxon>
        <taxon>Micrococcales</taxon>
        <taxon>Micrococcaceae</taxon>
        <taxon>Arthrobacter</taxon>
    </lineage>
</organism>
<dbReference type="Proteomes" id="UP000523795">
    <property type="component" value="Unassembled WGS sequence"/>
</dbReference>
<gene>
    <name evidence="1" type="ORF">HER39_18775</name>
</gene>
<sequence length="67" mass="7290">MSDKLKALVQLDVEGASARIEIRGSVDTRNVKAVYVLAKRANTVAPGADIIVDLQRATVQPKVMERL</sequence>
<evidence type="ECO:0000313" key="2">
    <source>
        <dbReference type="Proteomes" id="UP000523795"/>
    </source>
</evidence>
<name>A0ABX1JUD7_9MICC</name>
<evidence type="ECO:0000313" key="1">
    <source>
        <dbReference type="EMBL" id="NKX52578.1"/>
    </source>
</evidence>
<accession>A0ABX1JUD7</accession>
<proteinExistence type="predicted"/>
<dbReference type="EMBL" id="JAAZSR010000608">
    <property type="protein sequence ID" value="NKX52578.1"/>
    <property type="molecule type" value="Genomic_DNA"/>
</dbReference>
<protein>
    <recommendedName>
        <fullName evidence="3">STAS domain-containing protein</fullName>
    </recommendedName>
</protein>